<dbReference type="EMBL" id="GEBQ01006591">
    <property type="protein sequence ID" value="JAT33386.1"/>
    <property type="molecule type" value="Transcribed_RNA"/>
</dbReference>
<dbReference type="InterPro" id="IPR001739">
    <property type="entry name" value="Methyl_CpG_DNA-bd"/>
</dbReference>
<evidence type="ECO:0000313" key="8">
    <source>
        <dbReference type="EMBL" id="JAT33386.1"/>
    </source>
</evidence>
<evidence type="ECO:0000256" key="2">
    <source>
        <dbReference type="ARBA" id="ARBA00023015"/>
    </source>
</evidence>
<evidence type="ECO:0000256" key="4">
    <source>
        <dbReference type="ARBA" id="ARBA00023163"/>
    </source>
</evidence>
<dbReference type="PROSITE" id="PS50982">
    <property type="entry name" value="MBD"/>
    <property type="match status" value="1"/>
</dbReference>
<dbReference type="GO" id="GO:0005654">
    <property type="term" value="C:nucleoplasm"/>
    <property type="evidence" value="ECO:0007669"/>
    <property type="project" value="UniProtKB-ARBA"/>
</dbReference>
<proteinExistence type="predicted"/>
<sequence>MNNINTPDGWIRKQVIRKKGTSKGKFDIYYYSPKGKIFRSKCQLKRYIVENNLNLNIEEFDFKPIFGTSTKSDSLETPKNTMANNSQSVLEQQLYTNTSTPETSLSLNQSGDKWVSILNSDHNKENEEFFSDEINEVSILELGHRLTQANEDLLQLKFQKEKAEVSLQVLELEAEETVLKLQQEIDTVKEENNVLKGAIINKNDEVAYLKGQLCVEEVHVSIKQTLPKGIHSKSTVNDEENLRLNIQVKQMENEINNLKRNNLQLMETIQPYPLPDQKLITEIKTLKNKIESLECTYTDEIQTYREIINLLESDLENSSLQNETLKHEIKLLRENNLAVPHFDCFVTPKQSAKYVDGSLFISDPVDLSNRFELLESEETNILQELTETTLTETSYRP</sequence>
<evidence type="ECO:0000256" key="1">
    <source>
        <dbReference type="ARBA" id="ARBA00004123"/>
    </source>
</evidence>
<feature type="non-terminal residue" evidence="8">
    <location>
        <position position="397"/>
    </location>
</feature>
<dbReference type="Pfam" id="PF01429">
    <property type="entry name" value="MBD"/>
    <property type="match status" value="1"/>
</dbReference>
<dbReference type="InterPro" id="IPR016177">
    <property type="entry name" value="DNA-bd_dom_sf"/>
</dbReference>
<keyword evidence="3" id="KW-0238">DNA-binding</keyword>
<keyword evidence="5" id="KW-0539">Nucleus</keyword>
<evidence type="ECO:0000259" key="7">
    <source>
        <dbReference type="PROSITE" id="PS50982"/>
    </source>
</evidence>
<evidence type="ECO:0000256" key="3">
    <source>
        <dbReference type="ARBA" id="ARBA00023125"/>
    </source>
</evidence>
<dbReference type="Gene3D" id="3.30.890.10">
    <property type="entry name" value="Methyl-cpg-binding Protein 2, Chain A"/>
    <property type="match status" value="1"/>
</dbReference>
<protein>
    <recommendedName>
        <fullName evidence="7">MBD domain-containing protein</fullName>
    </recommendedName>
</protein>
<name>A0A1B6MBT4_9HEMI</name>
<dbReference type="CDD" id="cd01396">
    <property type="entry name" value="MeCP2_MBD"/>
    <property type="match status" value="1"/>
</dbReference>
<feature type="coiled-coil region" evidence="6">
    <location>
        <begin position="153"/>
        <end position="198"/>
    </location>
</feature>
<evidence type="ECO:0000256" key="5">
    <source>
        <dbReference type="ARBA" id="ARBA00023242"/>
    </source>
</evidence>
<evidence type="ECO:0000256" key="6">
    <source>
        <dbReference type="SAM" id="Coils"/>
    </source>
</evidence>
<keyword evidence="4" id="KW-0804">Transcription</keyword>
<dbReference type="GO" id="GO:0003677">
    <property type="term" value="F:DNA binding"/>
    <property type="evidence" value="ECO:0007669"/>
    <property type="project" value="UniProtKB-KW"/>
</dbReference>
<reference evidence="8" key="1">
    <citation type="submission" date="2015-11" db="EMBL/GenBank/DDBJ databases">
        <title>De novo transcriptome assembly of four potential Pierce s Disease insect vectors from Arizona vineyards.</title>
        <authorList>
            <person name="Tassone E.E."/>
        </authorList>
    </citation>
    <scope>NUCLEOTIDE SEQUENCE</scope>
</reference>
<keyword evidence="2" id="KW-0805">Transcription regulation</keyword>
<keyword evidence="6" id="KW-0175">Coiled coil</keyword>
<dbReference type="SMART" id="SM00391">
    <property type="entry name" value="MBD"/>
    <property type="match status" value="1"/>
</dbReference>
<comment type="subcellular location">
    <subcellularLocation>
        <location evidence="1">Nucleus</location>
    </subcellularLocation>
</comment>
<accession>A0A1B6MBT4</accession>
<gene>
    <name evidence="8" type="ORF">g.595</name>
</gene>
<dbReference type="PANTHER" id="PTHR12396">
    <property type="entry name" value="METHYL-CPG BINDING PROTEIN, MBD"/>
    <property type="match status" value="1"/>
</dbReference>
<dbReference type="AlphaFoldDB" id="A0A1B6MBT4"/>
<feature type="domain" description="MBD" evidence="7">
    <location>
        <begin position="1"/>
        <end position="67"/>
    </location>
</feature>
<dbReference type="SUPFAM" id="SSF54171">
    <property type="entry name" value="DNA-binding domain"/>
    <property type="match status" value="1"/>
</dbReference>
<organism evidence="8">
    <name type="scientific">Graphocephala atropunctata</name>
    <dbReference type="NCBI Taxonomy" id="36148"/>
    <lineage>
        <taxon>Eukaryota</taxon>
        <taxon>Metazoa</taxon>
        <taxon>Ecdysozoa</taxon>
        <taxon>Arthropoda</taxon>
        <taxon>Hexapoda</taxon>
        <taxon>Insecta</taxon>
        <taxon>Pterygota</taxon>
        <taxon>Neoptera</taxon>
        <taxon>Paraneoptera</taxon>
        <taxon>Hemiptera</taxon>
        <taxon>Auchenorrhyncha</taxon>
        <taxon>Membracoidea</taxon>
        <taxon>Cicadellidae</taxon>
        <taxon>Cicadellinae</taxon>
        <taxon>Cicadellini</taxon>
        <taxon>Graphocephala</taxon>
    </lineage>
</organism>
<feature type="coiled-coil region" evidence="6">
    <location>
        <begin position="241"/>
        <end position="335"/>
    </location>
</feature>